<reference evidence="2 3" key="1">
    <citation type="submission" date="2023-07" db="EMBL/GenBank/DDBJ databases">
        <title>Genomic Encyclopedia of Type Strains, Phase IV (KMG-IV): sequencing the most valuable type-strain genomes for metagenomic binning, comparative biology and taxonomic classification.</title>
        <authorList>
            <person name="Goeker M."/>
        </authorList>
    </citation>
    <scope>NUCLEOTIDE SEQUENCE [LARGE SCALE GENOMIC DNA]</scope>
    <source>
        <strain evidence="2 3">DSM 15448</strain>
    </source>
</reference>
<feature type="domain" description="Aminoglycoside phosphotransferase" evidence="1">
    <location>
        <begin position="31"/>
        <end position="229"/>
    </location>
</feature>
<comment type="caution">
    <text evidence="2">The sequence shown here is derived from an EMBL/GenBank/DDBJ whole genome shotgun (WGS) entry which is preliminary data.</text>
</comment>
<dbReference type="Gene3D" id="3.90.1200.10">
    <property type="match status" value="1"/>
</dbReference>
<sequence>MNSKDLIQAFGFNVDQEQESIYPFSPVYKVDDFIIKRTQFPIKQANQFVRYLNHLHDHGVPVVTPVNLDGSNPLQIADECYVCYPFIDGSEYKGIKKEIKQAGKLLGKIHSLASRDNTYELEEYDVFDFYGNEVDEHIAEIEKLNSQYESGLNIDRLKEIFSEAVTKQDYLKNAPITWVETPHDYKANNLVYKENPVLIDPDHAKWIPRTFDLALALLLFHNEFSSAPNRLFTLEEWRVFLEGYHQYQSLTEAELKVWDEAVVHVFLDEVMWILAEEDDWAREEQRELLMSLVDFIFDFKVYSDVLNKSFV</sequence>
<dbReference type="SUPFAM" id="SSF56112">
    <property type="entry name" value="Protein kinase-like (PK-like)"/>
    <property type="match status" value="1"/>
</dbReference>
<dbReference type="InterPro" id="IPR002575">
    <property type="entry name" value="Aminoglycoside_PTrfase"/>
</dbReference>
<keyword evidence="3" id="KW-1185">Reference proteome</keyword>
<evidence type="ECO:0000313" key="3">
    <source>
        <dbReference type="Proteomes" id="UP001236723"/>
    </source>
</evidence>
<gene>
    <name evidence="2" type="ORF">J2R98_000115</name>
</gene>
<dbReference type="Pfam" id="PF01636">
    <property type="entry name" value="APH"/>
    <property type="match status" value="1"/>
</dbReference>
<proteinExistence type="predicted"/>
<dbReference type="EMBL" id="JAUSUP010000001">
    <property type="protein sequence ID" value="MDQ0350312.1"/>
    <property type="molecule type" value="Genomic_DNA"/>
</dbReference>
<dbReference type="Proteomes" id="UP001236723">
    <property type="component" value="Unassembled WGS sequence"/>
</dbReference>
<evidence type="ECO:0000259" key="1">
    <source>
        <dbReference type="Pfam" id="PF01636"/>
    </source>
</evidence>
<evidence type="ECO:0000313" key="2">
    <source>
        <dbReference type="EMBL" id="MDQ0350312.1"/>
    </source>
</evidence>
<organism evidence="2 3">
    <name type="scientific">Alkalibacillus filiformis</name>
    <dbReference type="NCBI Taxonomy" id="200990"/>
    <lineage>
        <taxon>Bacteria</taxon>
        <taxon>Bacillati</taxon>
        <taxon>Bacillota</taxon>
        <taxon>Bacilli</taxon>
        <taxon>Bacillales</taxon>
        <taxon>Bacillaceae</taxon>
        <taxon>Alkalibacillus</taxon>
    </lineage>
</organism>
<protein>
    <submittedName>
        <fullName evidence="2">Spectinomycin phosphotransferase</fullName>
    </submittedName>
</protein>
<dbReference type="RefSeq" id="WP_307065060.1">
    <property type="nucleotide sequence ID" value="NZ_JAUSUP010000001.1"/>
</dbReference>
<accession>A0ABU0DPD3</accession>
<name>A0ABU0DPD3_9BACI</name>
<dbReference type="InterPro" id="IPR011009">
    <property type="entry name" value="Kinase-like_dom_sf"/>
</dbReference>